<dbReference type="SUPFAM" id="SSF51658">
    <property type="entry name" value="Xylose isomerase-like"/>
    <property type="match status" value="1"/>
</dbReference>
<dbReference type="Proteomes" id="UP000243547">
    <property type="component" value="Unassembled WGS sequence"/>
</dbReference>
<dbReference type="AlphaFoldDB" id="A0A1M6MJ10"/>
<dbReference type="SMART" id="SM00518">
    <property type="entry name" value="AP2Ec"/>
    <property type="match status" value="1"/>
</dbReference>
<dbReference type="InterPro" id="IPR001719">
    <property type="entry name" value="AP_endonuc_2"/>
</dbReference>
<dbReference type="Pfam" id="PF01261">
    <property type="entry name" value="AP_endonuc_2"/>
    <property type="match status" value="1"/>
</dbReference>
<dbReference type="GO" id="GO:0006284">
    <property type="term" value="P:base-excision repair"/>
    <property type="evidence" value="ECO:0007669"/>
    <property type="project" value="TreeGrafter"/>
</dbReference>
<dbReference type="InterPro" id="IPR013022">
    <property type="entry name" value="Xyl_isomerase-like_TIM-brl"/>
</dbReference>
<proteinExistence type="predicted"/>
<name>A0A1M6MJ10_9FIRM</name>
<evidence type="ECO:0000313" key="2">
    <source>
        <dbReference type="EMBL" id="SHJ83448.1"/>
    </source>
</evidence>
<dbReference type="OrthoDB" id="9805666at2"/>
<dbReference type="Gene3D" id="3.20.20.150">
    <property type="entry name" value="Divalent-metal-dependent TIM barrel enzymes"/>
    <property type="match status" value="1"/>
</dbReference>
<dbReference type="GO" id="GO:0008270">
    <property type="term" value="F:zinc ion binding"/>
    <property type="evidence" value="ECO:0007669"/>
    <property type="project" value="InterPro"/>
</dbReference>
<sequence>MVRFGPAGNSSLFYEEGHKSSLEIPKFLREKGLTAYEYQCGRGVRVTEDFCYKLKKASEENDILLSIHSPYYINLASEDREKLDKSFHHIEKSLWAAEKMGAKVIVVHPGSIIKGKKREESLAKAKSFLEEVLAKTKNYEGIKIGLETMGKVNQLGSLDEVLSLCLLSNRLKPVIDFGHLHAREGGLFNRREEFQKVLEKIGEVLGEERLREIHIHFSPIEYTQGGEKKHRTFDEKEYGPRFEDFAPLIFKYNLSSVIISESQDKQTEDAILMKNIYDSLKGGR</sequence>
<reference evidence="3" key="1">
    <citation type="submission" date="2016-11" db="EMBL/GenBank/DDBJ databases">
        <authorList>
            <person name="Varghese N."/>
            <person name="Submissions S."/>
        </authorList>
    </citation>
    <scope>NUCLEOTIDE SEQUENCE [LARGE SCALE GENOMIC DNA]</scope>
    <source>
        <strain evidence="3">DSM 14826</strain>
    </source>
</reference>
<dbReference type="GO" id="GO:0008081">
    <property type="term" value="F:phosphoric diester hydrolase activity"/>
    <property type="evidence" value="ECO:0007669"/>
    <property type="project" value="TreeGrafter"/>
</dbReference>
<gene>
    <name evidence="2" type="ORF">SAMN02745227_00797</name>
</gene>
<dbReference type="GO" id="GO:0003906">
    <property type="term" value="F:DNA-(apurinic or apyrimidinic site) endonuclease activity"/>
    <property type="evidence" value="ECO:0007669"/>
    <property type="project" value="TreeGrafter"/>
</dbReference>
<organism evidence="2 3">
    <name type="scientific">Anaerobranca californiensis DSM 14826</name>
    <dbReference type="NCBI Taxonomy" id="1120989"/>
    <lineage>
        <taxon>Bacteria</taxon>
        <taxon>Bacillati</taxon>
        <taxon>Bacillota</taxon>
        <taxon>Clostridia</taxon>
        <taxon>Eubacteriales</taxon>
        <taxon>Proteinivoracaceae</taxon>
        <taxon>Anaerobranca</taxon>
    </lineage>
</organism>
<feature type="domain" description="Xylose isomerase-like TIM barrel" evidence="1">
    <location>
        <begin position="28"/>
        <end position="265"/>
    </location>
</feature>
<accession>A0A1M6MJ10</accession>
<dbReference type="InterPro" id="IPR036237">
    <property type="entry name" value="Xyl_isomerase-like_sf"/>
</dbReference>
<dbReference type="PANTHER" id="PTHR21445">
    <property type="entry name" value="ENDONUCLEASE IV ENDODEOXYRIBONUCLEASE IV"/>
    <property type="match status" value="1"/>
</dbReference>
<dbReference type="RefSeq" id="WP_072906504.1">
    <property type="nucleotide sequence ID" value="NZ_FRAI01000007.1"/>
</dbReference>
<dbReference type="STRING" id="1120989.SAMN02745227_00797"/>
<keyword evidence="3" id="KW-1185">Reference proteome</keyword>
<dbReference type="EMBL" id="FRAI01000007">
    <property type="protein sequence ID" value="SHJ83448.1"/>
    <property type="molecule type" value="Genomic_DNA"/>
</dbReference>
<dbReference type="PANTHER" id="PTHR21445:SF0">
    <property type="entry name" value="APURINIC-APYRIMIDINIC ENDONUCLEASE"/>
    <property type="match status" value="1"/>
</dbReference>
<protein>
    <submittedName>
        <fullName evidence="2">Deoxyribonuclease-4</fullName>
    </submittedName>
</protein>
<dbReference type="GO" id="GO:0003677">
    <property type="term" value="F:DNA binding"/>
    <property type="evidence" value="ECO:0007669"/>
    <property type="project" value="InterPro"/>
</dbReference>
<evidence type="ECO:0000313" key="3">
    <source>
        <dbReference type="Proteomes" id="UP000243547"/>
    </source>
</evidence>
<evidence type="ECO:0000259" key="1">
    <source>
        <dbReference type="Pfam" id="PF01261"/>
    </source>
</evidence>